<organism evidence="2 3">
    <name type="scientific">Diabrotica balteata</name>
    <name type="common">Banded cucumber beetle</name>
    <dbReference type="NCBI Taxonomy" id="107213"/>
    <lineage>
        <taxon>Eukaryota</taxon>
        <taxon>Metazoa</taxon>
        <taxon>Ecdysozoa</taxon>
        <taxon>Arthropoda</taxon>
        <taxon>Hexapoda</taxon>
        <taxon>Insecta</taxon>
        <taxon>Pterygota</taxon>
        <taxon>Neoptera</taxon>
        <taxon>Endopterygota</taxon>
        <taxon>Coleoptera</taxon>
        <taxon>Polyphaga</taxon>
        <taxon>Cucujiformia</taxon>
        <taxon>Chrysomeloidea</taxon>
        <taxon>Chrysomelidae</taxon>
        <taxon>Galerucinae</taxon>
        <taxon>Diabroticina</taxon>
        <taxon>Diabroticites</taxon>
        <taxon>Diabrotica</taxon>
    </lineage>
</organism>
<proteinExistence type="predicted"/>
<name>A0A9N9TBL1_DIABA</name>
<protein>
    <recommendedName>
        <fullName evidence="1">Pre-C2HC domain-containing protein</fullName>
    </recommendedName>
</protein>
<evidence type="ECO:0000313" key="2">
    <source>
        <dbReference type="EMBL" id="CAG9840794.1"/>
    </source>
</evidence>
<dbReference type="OrthoDB" id="8197297at2759"/>
<dbReference type="Proteomes" id="UP001153709">
    <property type="component" value="Chromosome 9"/>
</dbReference>
<dbReference type="InterPro" id="IPR006579">
    <property type="entry name" value="Pre_C2HC_dom"/>
</dbReference>
<feature type="domain" description="Pre-C2HC" evidence="1">
    <location>
        <begin position="14"/>
        <end position="82"/>
    </location>
</feature>
<keyword evidence="3" id="KW-1185">Reference proteome</keyword>
<evidence type="ECO:0000313" key="3">
    <source>
        <dbReference type="Proteomes" id="UP001153709"/>
    </source>
</evidence>
<dbReference type="AlphaFoldDB" id="A0A9N9TBL1"/>
<evidence type="ECO:0000259" key="1">
    <source>
        <dbReference type="SMART" id="SM00596"/>
    </source>
</evidence>
<accession>A0A9N9TBL1</accession>
<dbReference type="SMART" id="SM00596">
    <property type="entry name" value="PRE_C2HC"/>
    <property type="match status" value="1"/>
</dbReference>
<gene>
    <name evidence="2" type="ORF">DIABBA_LOCUS13418</name>
</gene>
<dbReference type="EMBL" id="OU898284">
    <property type="protein sequence ID" value="CAG9840794.1"/>
    <property type="molecule type" value="Genomic_DNA"/>
</dbReference>
<dbReference type="Pfam" id="PF07530">
    <property type="entry name" value="PRE_C2HC"/>
    <property type="match status" value="1"/>
</dbReference>
<sequence length="91" mass="10279">MGLLSWIAVKGADVQEVGFNHEELGHSVKNISNIKRIKDKKQLPLFHVELVANANNKDIYKVNKLLNSIVEVEPPHPKREITNIATECHDT</sequence>
<reference evidence="2" key="1">
    <citation type="submission" date="2022-01" db="EMBL/GenBank/DDBJ databases">
        <authorList>
            <person name="King R."/>
        </authorList>
    </citation>
    <scope>NUCLEOTIDE SEQUENCE</scope>
</reference>